<dbReference type="EMBL" id="BMFJ01000001">
    <property type="protein sequence ID" value="GGE33727.1"/>
    <property type="molecule type" value="Genomic_DNA"/>
</dbReference>
<dbReference type="Gene3D" id="1.10.10.10">
    <property type="entry name" value="Winged helix-like DNA-binding domain superfamily/Winged helix DNA-binding domain"/>
    <property type="match status" value="1"/>
</dbReference>
<evidence type="ECO:0000313" key="5">
    <source>
        <dbReference type="Proteomes" id="UP000612855"/>
    </source>
</evidence>
<dbReference type="GO" id="GO:0009294">
    <property type="term" value="P:DNA-mediated transformation"/>
    <property type="evidence" value="ECO:0007669"/>
    <property type="project" value="InterPro"/>
</dbReference>
<proteinExistence type="inferred from homology"/>
<dbReference type="PANTHER" id="PTHR43022">
    <property type="entry name" value="PROTEIN SMF"/>
    <property type="match status" value="1"/>
</dbReference>
<sequence length="384" mass="40475">MTDVDYHPSTHPPLPPTTEDERLSWLRLLRSRRVGIATFYRLLADHGTGSAALEALPEIAAEAGVTNYEPFPEKAALAELRAGRKAGAQLICLGASAYPAALLDADDPPPMLWIHGDPAVLARPMIGMVGARNASSLGLRMARVMAGELAEAGFVVVSGLARGIDAAAHRGAVGTGTVAVMAGGTDVLYPAENADLAADIAKTGVRLSEMPMGQQPQARHFPRRNRIISALGQALVVVEAAARSGSLITARTALDQGREVLAVPGHPFDARASGCNMLNRDGAGLVRSAADVIEALPTSTPAKVLQCEFDLPASPPADQRAFRETARLHSEILNRLSPVPLAEDQLIRDLSRDSTRVSPAITRLELLGRIRRHAGGLLARAGGD</sequence>
<evidence type="ECO:0000256" key="1">
    <source>
        <dbReference type="ARBA" id="ARBA00006525"/>
    </source>
</evidence>
<comment type="similarity">
    <text evidence="1">Belongs to the DprA/Smf family.</text>
</comment>
<dbReference type="Gene3D" id="3.40.50.450">
    <property type="match status" value="1"/>
</dbReference>
<dbReference type="InterPro" id="IPR057666">
    <property type="entry name" value="DrpA_SLOG"/>
</dbReference>
<dbReference type="Pfam" id="PF21102">
    <property type="entry name" value="DprA_N"/>
    <property type="match status" value="1"/>
</dbReference>
<dbReference type="Pfam" id="PF17782">
    <property type="entry name" value="WHD_DprA"/>
    <property type="match status" value="1"/>
</dbReference>
<dbReference type="PANTHER" id="PTHR43022:SF1">
    <property type="entry name" value="PROTEIN SMF"/>
    <property type="match status" value="1"/>
</dbReference>
<accession>A0A917EGP9</accession>
<protein>
    <submittedName>
        <fullName evidence="4">DNA processing protein DprA</fullName>
    </submittedName>
</protein>
<dbReference type="NCBIfam" id="TIGR00732">
    <property type="entry name" value="dprA"/>
    <property type="match status" value="1"/>
</dbReference>
<gene>
    <name evidence="4" type="ORF">GCM10011360_21950</name>
</gene>
<dbReference type="InterPro" id="IPR003488">
    <property type="entry name" value="DprA"/>
</dbReference>
<dbReference type="RefSeq" id="WP_188477726.1">
    <property type="nucleotide sequence ID" value="NZ_BMFJ01000001.1"/>
</dbReference>
<dbReference type="AlphaFoldDB" id="A0A917EGP9"/>
<dbReference type="SUPFAM" id="SSF102405">
    <property type="entry name" value="MCP/YpsA-like"/>
    <property type="match status" value="1"/>
</dbReference>
<feature type="domain" description="DprA winged helix" evidence="3">
    <location>
        <begin position="320"/>
        <end position="376"/>
    </location>
</feature>
<evidence type="ECO:0000259" key="2">
    <source>
        <dbReference type="Pfam" id="PF02481"/>
    </source>
</evidence>
<reference evidence="5" key="1">
    <citation type="journal article" date="2019" name="Int. J. Syst. Evol. Microbiol.">
        <title>The Global Catalogue of Microorganisms (GCM) 10K type strain sequencing project: providing services to taxonomists for standard genome sequencing and annotation.</title>
        <authorList>
            <consortium name="The Broad Institute Genomics Platform"/>
            <consortium name="The Broad Institute Genome Sequencing Center for Infectious Disease"/>
            <person name="Wu L."/>
            <person name="Ma J."/>
        </authorList>
    </citation>
    <scope>NUCLEOTIDE SEQUENCE [LARGE SCALE GENOMIC DNA]</scope>
    <source>
        <strain evidence="5">CGMCC 1.12664</strain>
    </source>
</reference>
<dbReference type="InterPro" id="IPR041614">
    <property type="entry name" value="DprA_WH"/>
</dbReference>
<dbReference type="Proteomes" id="UP000612855">
    <property type="component" value="Unassembled WGS sequence"/>
</dbReference>
<organism evidence="4 5">
    <name type="scientific">Primorskyibacter flagellatus</name>
    <dbReference type="NCBI Taxonomy" id="1387277"/>
    <lineage>
        <taxon>Bacteria</taxon>
        <taxon>Pseudomonadati</taxon>
        <taxon>Pseudomonadota</taxon>
        <taxon>Alphaproteobacteria</taxon>
        <taxon>Rhodobacterales</taxon>
        <taxon>Roseobacteraceae</taxon>
        <taxon>Primorskyibacter</taxon>
    </lineage>
</organism>
<keyword evidence="5" id="KW-1185">Reference proteome</keyword>
<dbReference type="InterPro" id="IPR036388">
    <property type="entry name" value="WH-like_DNA-bd_sf"/>
</dbReference>
<name>A0A917EGP9_9RHOB</name>
<feature type="domain" description="Smf/DprA SLOG" evidence="2">
    <location>
        <begin position="90"/>
        <end position="296"/>
    </location>
</feature>
<dbReference type="Pfam" id="PF02481">
    <property type="entry name" value="DNA_processg_A"/>
    <property type="match status" value="1"/>
</dbReference>
<evidence type="ECO:0000313" key="4">
    <source>
        <dbReference type="EMBL" id="GGE33727.1"/>
    </source>
</evidence>
<comment type="caution">
    <text evidence="4">The sequence shown here is derived from an EMBL/GenBank/DDBJ whole genome shotgun (WGS) entry which is preliminary data.</text>
</comment>
<evidence type="ECO:0000259" key="3">
    <source>
        <dbReference type="Pfam" id="PF17782"/>
    </source>
</evidence>